<comment type="caution">
    <text evidence="2">The sequence shown here is derived from an EMBL/GenBank/DDBJ whole genome shotgun (WGS) entry which is preliminary data.</text>
</comment>
<sequence length="588" mass="61868">MKQPWKTTLTAVALSCTLLTGAYPALADSGAATPAPLSYALTGSLQVAVKSVLNEYDSSGTGLGVVVRVTNTSTRVTRVPDYEVRLRTAEGVEYTLAPSSSNVRSVQPKGSVELNYIASVDSDGAFSVTDLVWTDVNLDVYPKTETVKLDVPLDGSVWQGDLTMLSDPSAIKSWGDSFTLPALNSPLRYATAGFTKDTASGKPVYVVQLLVTNPSAWTQTLPEFSLSGVSGSKAFAGSRVEQGPIKLEPGESSYVHVAIPVDEDVTLSRLNVLSPETFRVAGSAVTYNVGRLQIGLPQGDDQQAIAAASDKAFGQPIAFDPHSQLLPSGVSVSLMSLQRFENDGESFGTAVAKLKIVNQGDTAIGVPVMGADLVSENGYTYPGAKSGAAAAGAGASAAGAAAAGTTAQQVLPGTGTVVSYTFTLPKSDESQRFALKLSDIKAAAPYKSEIAKLYVPLQQDDTSDTKLTMYPYEVTLRDWNLSAVASQGLAGISYSYQLKTNLAVKQVEPLIVDPSLTRLTVEVEDGTGNVAGSKTVALTGAERLISGDQKLVLSSGTGQLDYPLTLKFYETVSTPNGDVKRLLYSYKY</sequence>
<keyword evidence="1" id="KW-0732">Signal</keyword>
<accession>A0A4Y8QBM7</accession>
<dbReference type="AlphaFoldDB" id="A0A4Y8QBM7"/>
<evidence type="ECO:0000313" key="3">
    <source>
        <dbReference type="Proteomes" id="UP000298246"/>
    </source>
</evidence>
<evidence type="ECO:0000313" key="2">
    <source>
        <dbReference type="EMBL" id="TFE91435.1"/>
    </source>
</evidence>
<dbReference type="EMBL" id="MYFO01000002">
    <property type="protein sequence ID" value="TFE91435.1"/>
    <property type="molecule type" value="Genomic_DNA"/>
</dbReference>
<dbReference type="Proteomes" id="UP000298246">
    <property type="component" value="Unassembled WGS sequence"/>
</dbReference>
<protein>
    <submittedName>
        <fullName evidence="2">Uncharacterized protein</fullName>
    </submittedName>
</protein>
<reference evidence="2 3" key="1">
    <citation type="submission" date="2017-03" db="EMBL/GenBank/DDBJ databases">
        <title>Isolation of Levoglucosan Utilizing Bacteria.</title>
        <authorList>
            <person name="Arya A.S."/>
        </authorList>
    </citation>
    <scope>NUCLEOTIDE SEQUENCE [LARGE SCALE GENOMIC DNA]</scope>
    <source>
        <strain evidence="2 3">MEC069</strain>
    </source>
</reference>
<feature type="chain" id="PRO_5021231030" evidence="1">
    <location>
        <begin position="28"/>
        <end position="588"/>
    </location>
</feature>
<dbReference type="OrthoDB" id="2545931at2"/>
<organism evidence="2 3">
    <name type="scientific">Paenibacillus athensensis</name>
    <dbReference type="NCBI Taxonomy" id="1967502"/>
    <lineage>
        <taxon>Bacteria</taxon>
        <taxon>Bacillati</taxon>
        <taxon>Bacillota</taxon>
        <taxon>Bacilli</taxon>
        <taxon>Bacillales</taxon>
        <taxon>Paenibacillaceae</taxon>
        <taxon>Paenibacillus</taxon>
    </lineage>
</organism>
<name>A0A4Y8QBM7_9BACL</name>
<evidence type="ECO:0000256" key="1">
    <source>
        <dbReference type="SAM" id="SignalP"/>
    </source>
</evidence>
<dbReference type="RefSeq" id="WP_134749598.1">
    <property type="nucleotide sequence ID" value="NZ_MYFO02000004.1"/>
</dbReference>
<feature type="signal peptide" evidence="1">
    <location>
        <begin position="1"/>
        <end position="27"/>
    </location>
</feature>
<keyword evidence="3" id="KW-1185">Reference proteome</keyword>
<gene>
    <name evidence="2" type="ORF">B5M42_03060</name>
</gene>
<proteinExistence type="predicted"/>